<dbReference type="PANTHER" id="PTHR37332">
    <property type="entry name" value="EXPRESSED PROTEIN"/>
    <property type="match status" value="1"/>
</dbReference>
<evidence type="ECO:0000313" key="1">
    <source>
        <dbReference type="EMBL" id="EKM83102.1"/>
    </source>
</evidence>
<proteinExistence type="predicted"/>
<evidence type="ECO:0000313" key="2">
    <source>
        <dbReference type="Proteomes" id="UP000008493"/>
    </source>
</evidence>
<keyword evidence="2" id="KW-1185">Reference proteome</keyword>
<dbReference type="InParanoid" id="K5XII3"/>
<reference evidence="2" key="1">
    <citation type="journal article" date="2012" name="Proc. Natl. Acad. Sci. U.S.A.">
        <title>Genome sequence of the button mushroom Agaricus bisporus reveals mechanisms governing adaptation to a humic-rich ecological niche.</title>
        <authorList>
            <person name="Morin E."/>
            <person name="Kohler A."/>
            <person name="Baker A.R."/>
            <person name="Foulongne-Oriol M."/>
            <person name="Lombard V."/>
            <person name="Nagy L.G."/>
            <person name="Ohm R.A."/>
            <person name="Patyshakuliyeva A."/>
            <person name="Brun A."/>
            <person name="Aerts A.L."/>
            <person name="Bailey A.M."/>
            <person name="Billette C."/>
            <person name="Coutinho P.M."/>
            <person name="Deakin G."/>
            <person name="Doddapaneni H."/>
            <person name="Floudas D."/>
            <person name="Grimwood J."/>
            <person name="Hilden K."/>
            <person name="Kuees U."/>
            <person name="LaButti K.M."/>
            <person name="Lapidus A."/>
            <person name="Lindquist E.A."/>
            <person name="Lucas S.M."/>
            <person name="Murat C."/>
            <person name="Riley R.W."/>
            <person name="Salamov A.A."/>
            <person name="Schmutz J."/>
            <person name="Subramanian V."/>
            <person name="Woesten H.A.B."/>
            <person name="Xu J."/>
            <person name="Eastwood D.C."/>
            <person name="Foster G.D."/>
            <person name="Sonnenberg A.S."/>
            <person name="Cullen D."/>
            <person name="de Vries R.P."/>
            <person name="Lundell T."/>
            <person name="Hibbett D.S."/>
            <person name="Henrissat B."/>
            <person name="Burton K.S."/>
            <person name="Kerrigan R.W."/>
            <person name="Challen M.P."/>
            <person name="Grigoriev I.V."/>
            <person name="Martin F."/>
        </authorList>
    </citation>
    <scope>NUCLEOTIDE SEQUENCE [LARGE SCALE GENOMIC DNA]</scope>
    <source>
        <strain evidence="2">JB137-S8 / ATCC MYA-4627 / FGSC 10392</strain>
    </source>
</reference>
<accession>K5XII3</accession>
<gene>
    <name evidence="1" type="ORF">AGABI1DRAFT_118479</name>
</gene>
<name>K5XII3_AGABU</name>
<dbReference type="OMA" id="FHTIMIT"/>
<organism evidence="1 2">
    <name type="scientific">Agaricus bisporus var. burnettii (strain JB137-S8 / ATCC MYA-4627 / FGSC 10392)</name>
    <name type="common">White button mushroom</name>
    <dbReference type="NCBI Taxonomy" id="597362"/>
    <lineage>
        <taxon>Eukaryota</taxon>
        <taxon>Fungi</taxon>
        <taxon>Dikarya</taxon>
        <taxon>Basidiomycota</taxon>
        <taxon>Agaricomycotina</taxon>
        <taxon>Agaricomycetes</taxon>
        <taxon>Agaricomycetidae</taxon>
        <taxon>Agaricales</taxon>
        <taxon>Agaricineae</taxon>
        <taxon>Agaricaceae</taxon>
        <taxon>Agaricus</taxon>
    </lineage>
</organism>
<dbReference type="GeneID" id="18825449"/>
<dbReference type="HOGENOM" id="CLU_017096_3_0_1"/>
<dbReference type="PANTHER" id="PTHR37332:SF1">
    <property type="entry name" value="ELMO DOMAIN-CONTAINING PROTEIN"/>
    <property type="match status" value="1"/>
</dbReference>
<protein>
    <submittedName>
        <fullName evidence="1">Uncharacterized protein</fullName>
    </submittedName>
</protein>
<sequence>MAHFEPARPAMRRKSSAQNILASFKPPSAAALPPAAVPAVPLQPPSSISSVSGMAIASALSAASQTSSPALPLVRADTTPDAQYPDNLLFGTTSPPLGSSTSVEFLRDLVQKRLVTLTYIRNVHEGKSHWFHTLLITRADLDREFNNESMKKRTYRFAILGFNLSNLLDINNPHDLLRAILNTITEHEQSKDESDRPKMFASSQKIFKKGISIKKGAGSEFAGSDDASYLTMLHTPFALDYHETVLSLLDVISEAYNRISKILGPSSIPHSASLGPLSGVTPYPGVSYLFASEANNYSSQYPTTNFANSSSHLLLHTSSPNPNHQQPVQFPSVTNSTTTLPVPSEPDNSLWSIANASSVGMGMGAGFSQPTVNWSSSQSDMIVKIDSKLKKIISLLLKDLDALARKGILDELASLSGNSVVATEPTLSNGSGKSIHDLEG</sequence>
<dbReference type="KEGG" id="abp:AGABI1DRAFT118479"/>
<dbReference type="Proteomes" id="UP000008493">
    <property type="component" value="Unassembled WGS sequence"/>
</dbReference>
<dbReference type="EMBL" id="JH971386">
    <property type="protein sequence ID" value="EKM83102.1"/>
    <property type="molecule type" value="Genomic_DNA"/>
</dbReference>
<dbReference type="OrthoDB" id="14339at2759"/>
<dbReference type="RefSeq" id="XP_007326938.1">
    <property type="nucleotide sequence ID" value="XM_007326876.1"/>
</dbReference>
<dbReference type="eggNOG" id="ENOG502S1UN">
    <property type="taxonomic scope" value="Eukaryota"/>
</dbReference>
<dbReference type="AlphaFoldDB" id="K5XII3"/>